<dbReference type="Proteomes" id="UP000634136">
    <property type="component" value="Unassembled WGS sequence"/>
</dbReference>
<reference evidence="1" key="1">
    <citation type="submission" date="2020-09" db="EMBL/GenBank/DDBJ databases">
        <title>Genome-Enabled Discovery of Anthraquinone Biosynthesis in Senna tora.</title>
        <authorList>
            <person name="Kang S.-H."/>
            <person name="Pandey R.P."/>
            <person name="Lee C.-M."/>
            <person name="Sim J.-S."/>
            <person name="Jeong J.-T."/>
            <person name="Choi B.-S."/>
            <person name="Jung M."/>
            <person name="Ginzburg D."/>
            <person name="Zhao K."/>
            <person name="Won S.Y."/>
            <person name="Oh T.-J."/>
            <person name="Yu Y."/>
            <person name="Kim N.-H."/>
            <person name="Lee O.R."/>
            <person name="Lee T.-H."/>
            <person name="Bashyal P."/>
            <person name="Kim T.-S."/>
            <person name="Lee W.-H."/>
            <person name="Kawkins C."/>
            <person name="Kim C.-K."/>
            <person name="Kim J.S."/>
            <person name="Ahn B.O."/>
            <person name="Rhee S.Y."/>
            <person name="Sohng J.K."/>
        </authorList>
    </citation>
    <scope>NUCLEOTIDE SEQUENCE</scope>
    <source>
        <tissue evidence="1">Leaf</tissue>
    </source>
</reference>
<organism evidence="1 2">
    <name type="scientific">Senna tora</name>
    <dbReference type="NCBI Taxonomy" id="362788"/>
    <lineage>
        <taxon>Eukaryota</taxon>
        <taxon>Viridiplantae</taxon>
        <taxon>Streptophyta</taxon>
        <taxon>Embryophyta</taxon>
        <taxon>Tracheophyta</taxon>
        <taxon>Spermatophyta</taxon>
        <taxon>Magnoliopsida</taxon>
        <taxon>eudicotyledons</taxon>
        <taxon>Gunneridae</taxon>
        <taxon>Pentapetalae</taxon>
        <taxon>rosids</taxon>
        <taxon>fabids</taxon>
        <taxon>Fabales</taxon>
        <taxon>Fabaceae</taxon>
        <taxon>Caesalpinioideae</taxon>
        <taxon>Cassia clade</taxon>
        <taxon>Senna</taxon>
    </lineage>
</organism>
<evidence type="ECO:0000313" key="1">
    <source>
        <dbReference type="EMBL" id="KAF7811732.1"/>
    </source>
</evidence>
<comment type="caution">
    <text evidence="1">The sequence shown here is derived from an EMBL/GenBank/DDBJ whole genome shotgun (WGS) entry which is preliminary data.</text>
</comment>
<gene>
    <name evidence="1" type="ORF">G2W53_032708</name>
</gene>
<name>A0A834W771_9FABA</name>
<dbReference type="AlphaFoldDB" id="A0A834W771"/>
<accession>A0A834W771</accession>
<proteinExistence type="predicted"/>
<dbReference type="EMBL" id="JAAIUW010000010">
    <property type="protein sequence ID" value="KAF7811732.1"/>
    <property type="molecule type" value="Genomic_DNA"/>
</dbReference>
<protein>
    <submittedName>
        <fullName evidence="1">Uncharacterized protein</fullName>
    </submittedName>
</protein>
<sequence>MYSGLSIHHLVCLRTRLSVRIDMGKSCEEVDMLLWLPFCVVVDSRFGFLEVIAPVGDYPVPGILRLEPDLSQWDKGGLEESIPSYREGLEDWVVVYHHVHQPPLHRVHMPLPTDFREAFHLLVGGVGNFFHGDCHYLCVGGRPLWAPQIFSKPVGDWKQG</sequence>
<evidence type="ECO:0000313" key="2">
    <source>
        <dbReference type="Proteomes" id="UP000634136"/>
    </source>
</evidence>
<keyword evidence="2" id="KW-1185">Reference proteome</keyword>